<name>A0ABW1J918_9PSEU</name>
<dbReference type="SUPFAM" id="SSF50800">
    <property type="entry name" value="PK beta-barrel domain-like"/>
    <property type="match status" value="1"/>
</dbReference>
<keyword evidence="3" id="KW-1185">Reference proteome</keyword>
<comment type="caution">
    <text evidence="2">The sequence shown here is derived from an EMBL/GenBank/DDBJ whole genome shotgun (WGS) entry which is preliminary data.</text>
</comment>
<reference evidence="3" key="1">
    <citation type="journal article" date="2019" name="Int. J. Syst. Evol. Microbiol.">
        <title>The Global Catalogue of Microorganisms (GCM) 10K type strain sequencing project: providing services to taxonomists for standard genome sequencing and annotation.</title>
        <authorList>
            <consortium name="The Broad Institute Genomics Platform"/>
            <consortium name="The Broad Institute Genome Sequencing Center for Infectious Disease"/>
            <person name="Wu L."/>
            <person name="Ma J."/>
        </authorList>
    </citation>
    <scope>NUCLEOTIDE SEQUENCE [LARGE SCALE GENOMIC DNA]</scope>
    <source>
        <strain evidence="3">CCM 8391</strain>
    </source>
</reference>
<dbReference type="PANTHER" id="PTHR30212">
    <property type="entry name" value="PROTEIN YIIM"/>
    <property type="match status" value="1"/>
</dbReference>
<evidence type="ECO:0000259" key="1">
    <source>
        <dbReference type="PROSITE" id="PS51340"/>
    </source>
</evidence>
<sequence length="253" mass="27500">MTRGDRRLTADGAPMTPPIELATVRDVRVGRPRDLTDEQGRTWHSAFLKDPVAGPVTLGFGGLDGDEQADPRVHGGPDKAVCVYPLRWLPGWERELGIGPLRCGAFGENLSVEGITEAEVCIGDIWEFGSAVVQVSQPRGPCWKLARRWGVKDLAVRLQRTGRTGWYLRVLQPGTVRGGRPVRLLDRPNPSWTVLRANRAKYGSDLGEKTALAACRELGHSWRTQLTDSAAEPAAAISNSAHRLFGPPGAGDV</sequence>
<dbReference type="Pfam" id="PF03473">
    <property type="entry name" value="MOSC"/>
    <property type="match status" value="1"/>
</dbReference>
<dbReference type="RefSeq" id="WP_379587925.1">
    <property type="nucleotide sequence ID" value="NZ_JBHSQW010000044.1"/>
</dbReference>
<accession>A0ABW1J918</accession>
<organism evidence="2 3">
    <name type="scientific">Pseudonocardia hispaniensis</name>
    <dbReference type="NCBI Taxonomy" id="904933"/>
    <lineage>
        <taxon>Bacteria</taxon>
        <taxon>Bacillati</taxon>
        <taxon>Actinomycetota</taxon>
        <taxon>Actinomycetes</taxon>
        <taxon>Pseudonocardiales</taxon>
        <taxon>Pseudonocardiaceae</taxon>
        <taxon>Pseudonocardia</taxon>
    </lineage>
</organism>
<dbReference type="PROSITE" id="PS51340">
    <property type="entry name" value="MOSC"/>
    <property type="match status" value="1"/>
</dbReference>
<proteinExistence type="predicted"/>
<dbReference type="Gene3D" id="2.40.33.20">
    <property type="entry name" value="PK beta-barrel domain-like"/>
    <property type="match status" value="1"/>
</dbReference>
<dbReference type="EMBL" id="JBHSQW010000044">
    <property type="protein sequence ID" value="MFC5997029.1"/>
    <property type="molecule type" value="Genomic_DNA"/>
</dbReference>
<dbReference type="InterPro" id="IPR052353">
    <property type="entry name" value="Benzoxazolinone_Detox_Enz"/>
</dbReference>
<evidence type="ECO:0000313" key="3">
    <source>
        <dbReference type="Proteomes" id="UP001596302"/>
    </source>
</evidence>
<evidence type="ECO:0000313" key="2">
    <source>
        <dbReference type="EMBL" id="MFC5997029.1"/>
    </source>
</evidence>
<dbReference type="InterPro" id="IPR005302">
    <property type="entry name" value="MoCF_Sase_C"/>
</dbReference>
<gene>
    <name evidence="2" type="ORF">ACFQE5_22720</name>
</gene>
<dbReference type="InterPro" id="IPR011037">
    <property type="entry name" value="Pyrv_Knase-like_insert_dom_sf"/>
</dbReference>
<dbReference type="Proteomes" id="UP001596302">
    <property type="component" value="Unassembled WGS sequence"/>
</dbReference>
<feature type="domain" description="MOSC" evidence="1">
    <location>
        <begin position="50"/>
        <end position="185"/>
    </location>
</feature>
<protein>
    <submittedName>
        <fullName evidence="2">MOSC domain-containing protein</fullName>
    </submittedName>
</protein>
<dbReference type="PANTHER" id="PTHR30212:SF2">
    <property type="entry name" value="PROTEIN YIIM"/>
    <property type="match status" value="1"/>
</dbReference>